<feature type="domain" description="Tyrosine specific protein phosphatases" evidence="1">
    <location>
        <begin position="129"/>
        <end position="186"/>
    </location>
</feature>
<dbReference type="OrthoDB" id="449382at2759"/>
<gene>
    <name evidence="2" type="ORF">BDP27DRAFT_1313070</name>
</gene>
<dbReference type="EMBL" id="JADNRY010000005">
    <property type="protein sequence ID" value="KAF9077067.1"/>
    <property type="molecule type" value="Genomic_DNA"/>
</dbReference>
<dbReference type="PANTHER" id="PTHR31126:SF1">
    <property type="entry name" value="TYROSINE SPECIFIC PROTEIN PHOSPHATASES DOMAIN-CONTAINING PROTEIN"/>
    <property type="match status" value="1"/>
</dbReference>
<organism evidence="2 3">
    <name type="scientific">Rhodocollybia butyracea</name>
    <dbReference type="NCBI Taxonomy" id="206335"/>
    <lineage>
        <taxon>Eukaryota</taxon>
        <taxon>Fungi</taxon>
        <taxon>Dikarya</taxon>
        <taxon>Basidiomycota</taxon>
        <taxon>Agaricomycotina</taxon>
        <taxon>Agaricomycetes</taxon>
        <taxon>Agaricomycetidae</taxon>
        <taxon>Agaricales</taxon>
        <taxon>Marasmiineae</taxon>
        <taxon>Omphalotaceae</taxon>
        <taxon>Rhodocollybia</taxon>
    </lineage>
</organism>
<accession>A0A9P5QA14</accession>
<protein>
    <submittedName>
        <fullName evidence="2">Protein-tyrosine phosphatase-like protein</fullName>
    </submittedName>
</protein>
<dbReference type="Pfam" id="PF13350">
    <property type="entry name" value="Y_phosphatase3"/>
    <property type="match status" value="1"/>
</dbReference>
<sequence length="281" mass="31514">MKDLEPLDPTYVEDVLSRRPFVPIAGVINVRDLGGYPSDIHPGKCTKPGFIYRSAEVAGITEEGKEQVRSLGIKKIFDLRSDTEIEKYNSPLPTIEGVELVHAPVFQTEDYSPEMMARRYKLYASGKTEAFMELYSQILDHGGPAFGAILLFVRDHPNDAFMFHCTAGKDRTGIIAAILLKLAGVDNDVISDDYALTRIGREPAREKIMERLSKEPLFASNNEAALNMFTCRRETMMAFLDLLQDKYGGVQEYLKQFIHLSDSDITTIQNNILVSSSDSHL</sequence>
<dbReference type="InterPro" id="IPR000387">
    <property type="entry name" value="Tyr_Pase_dom"/>
</dbReference>
<dbReference type="PROSITE" id="PS50056">
    <property type="entry name" value="TYR_PHOSPHATASE_2"/>
    <property type="match status" value="1"/>
</dbReference>
<dbReference type="SUPFAM" id="SSF52799">
    <property type="entry name" value="(Phosphotyrosine protein) phosphatases II"/>
    <property type="match status" value="1"/>
</dbReference>
<dbReference type="InterPro" id="IPR026893">
    <property type="entry name" value="Tyr/Ser_Pase_IphP-type"/>
</dbReference>
<evidence type="ECO:0000313" key="2">
    <source>
        <dbReference type="EMBL" id="KAF9077067.1"/>
    </source>
</evidence>
<proteinExistence type="predicted"/>
<dbReference type="Gene3D" id="3.90.190.10">
    <property type="entry name" value="Protein tyrosine phosphatase superfamily"/>
    <property type="match status" value="1"/>
</dbReference>
<dbReference type="InterPro" id="IPR029021">
    <property type="entry name" value="Prot-tyrosine_phosphatase-like"/>
</dbReference>
<dbReference type="PANTHER" id="PTHR31126">
    <property type="entry name" value="TYROSINE-PROTEIN PHOSPHATASE"/>
    <property type="match status" value="1"/>
</dbReference>
<dbReference type="GO" id="GO:0004721">
    <property type="term" value="F:phosphoprotein phosphatase activity"/>
    <property type="evidence" value="ECO:0007669"/>
    <property type="project" value="InterPro"/>
</dbReference>
<keyword evidence="3" id="KW-1185">Reference proteome</keyword>
<reference evidence="2" key="1">
    <citation type="submission" date="2020-11" db="EMBL/GenBank/DDBJ databases">
        <authorList>
            <consortium name="DOE Joint Genome Institute"/>
            <person name="Ahrendt S."/>
            <person name="Riley R."/>
            <person name="Andreopoulos W."/>
            <person name="Labutti K."/>
            <person name="Pangilinan J."/>
            <person name="Ruiz-Duenas F.J."/>
            <person name="Barrasa J.M."/>
            <person name="Sanchez-Garcia M."/>
            <person name="Camarero S."/>
            <person name="Miyauchi S."/>
            <person name="Serrano A."/>
            <person name="Linde D."/>
            <person name="Babiker R."/>
            <person name="Drula E."/>
            <person name="Ayuso-Fernandez I."/>
            <person name="Pacheco R."/>
            <person name="Padilla G."/>
            <person name="Ferreira P."/>
            <person name="Barriuso J."/>
            <person name="Kellner H."/>
            <person name="Castanera R."/>
            <person name="Alfaro M."/>
            <person name="Ramirez L."/>
            <person name="Pisabarro A.G."/>
            <person name="Kuo A."/>
            <person name="Tritt A."/>
            <person name="Lipzen A."/>
            <person name="He G."/>
            <person name="Yan M."/>
            <person name="Ng V."/>
            <person name="Cullen D."/>
            <person name="Martin F."/>
            <person name="Rosso M.-N."/>
            <person name="Henrissat B."/>
            <person name="Hibbett D."/>
            <person name="Martinez A.T."/>
            <person name="Grigoriev I.V."/>
        </authorList>
    </citation>
    <scope>NUCLEOTIDE SEQUENCE</scope>
    <source>
        <strain evidence="2">AH 40177</strain>
    </source>
</reference>
<comment type="caution">
    <text evidence="2">The sequence shown here is derived from an EMBL/GenBank/DDBJ whole genome shotgun (WGS) entry which is preliminary data.</text>
</comment>
<dbReference type="PROSITE" id="PS00383">
    <property type="entry name" value="TYR_PHOSPHATASE_1"/>
    <property type="match status" value="1"/>
</dbReference>
<dbReference type="AlphaFoldDB" id="A0A9P5QA14"/>
<dbReference type="InterPro" id="IPR016130">
    <property type="entry name" value="Tyr_Pase_AS"/>
</dbReference>
<name>A0A9P5QA14_9AGAR</name>
<evidence type="ECO:0000313" key="3">
    <source>
        <dbReference type="Proteomes" id="UP000772434"/>
    </source>
</evidence>
<evidence type="ECO:0000259" key="1">
    <source>
        <dbReference type="PROSITE" id="PS50056"/>
    </source>
</evidence>
<dbReference type="Proteomes" id="UP000772434">
    <property type="component" value="Unassembled WGS sequence"/>
</dbReference>